<dbReference type="InterPro" id="IPR038973">
    <property type="entry name" value="MutL/Mlh/Pms-like"/>
</dbReference>
<dbReference type="Gene3D" id="3.30.565.10">
    <property type="entry name" value="Histidine kinase-like ATPase, C-terminal domain"/>
    <property type="match status" value="1"/>
</dbReference>
<dbReference type="PROSITE" id="PS00058">
    <property type="entry name" value="DNA_MISMATCH_REPAIR_1"/>
    <property type="match status" value="1"/>
</dbReference>
<dbReference type="InterPro" id="IPR013507">
    <property type="entry name" value="DNA_mismatch_S5_2-like"/>
</dbReference>
<dbReference type="FunFam" id="3.30.565.10:FF:000017">
    <property type="entry name" value="PMS1 homolog 1, mismatch repair system component"/>
    <property type="match status" value="1"/>
</dbReference>
<dbReference type="Gene3D" id="3.30.230.10">
    <property type="match status" value="1"/>
</dbReference>
<evidence type="ECO:0000256" key="1">
    <source>
        <dbReference type="ARBA" id="ARBA00006082"/>
    </source>
</evidence>
<gene>
    <name evidence="5" type="ORF">JI435_043110</name>
</gene>
<feature type="compositionally biased region" description="Polar residues" evidence="3">
    <location>
        <begin position="1014"/>
        <end position="1025"/>
    </location>
</feature>
<dbReference type="GO" id="GO:0030983">
    <property type="term" value="F:mismatched DNA binding"/>
    <property type="evidence" value="ECO:0007669"/>
    <property type="project" value="InterPro"/>
</dbReference>
<dbReference type="GO" id="GO:0005634">
    <property type="term" value="C:nucleus"/>
    <property type="evidence" value="ECO:0007669"/>
    <property type="project" value="UniProtKB-ARBA"/>
</dbReference>
<evidence type="ECO:0000313" key="6">
    <source>
        <dbReference type="Proteomes" id="UP000663193"/>
    </source>
</evidence>
<keyword evidence="6" id="KW-1185">Reference proteome</keyword>
<dbReference type="SUPFAM" id="SSF55874">
    <property type="entry name" value="ATPase domain of HSP90 chaperone/DNA topoisomerase II/histidine kinase"/>
    <property type="match status" value="1"/>
</dbReference>
<keyword evidence="2" id="KW-0227">DNA damage</keyword>
<feature type="region of interest" description="Disordered" evidence="3">
    <location>
        <begin position="819"/>
        <end position="863"/>
    </location>
</feature>
<feature type="region of interest" description="Disordered" evidence="3">
    <location>
        <begin position="1046"/>
        <end position="1074"/>
    </location>
</feature>
<dbReference type="GO" id="GO:0005524">
    <property type="term" value="F:ATP binding"/>
    <property type="evidence" value="ECO:0007669"/>
    <property type="project" value="InterPro"/>
</dbReference>
<proteinExistence type="inferred from homology"/>
<dbReference type="VEuPathDB" id="FungiDB:JI435_043110"/>
<evidence type="ECO:0000313" key="5">
    <source>
        <dbReference type="EMBL" id="QRC98226.1"/>
    </source>
</evidence>
<dbReference type="EMBL" id="CP069030">
    <property type="protein sequence ID" value="QRC98226.1"/>
    <property type="molecule type" value="Genomic_DNA"/>
</dbReference>
<comment type="similarity">
    <text evidence="1">Belongs to the DNA mismatch repair MutL/HexB family.</text>
</comment>
<evidence type="ECO:0000256" key="2">
    <source>
        <dbReference type="ARBA" id="ARBA00022763"/>
    </source>
</evidence>
<dbReference type="GO" id="GO:0061982">
    <property type="term" value="P:meiosis I cell cycle process"/>
    <property type="evidence" value="ECO:0007669"/>
    <property type="project" value="UniProtKB-ARBA"/>
</dbReference>
<feature type="compositionally biased region" description="Polar residues" evidence="3">
    <location>
        <begin position="454"/>
        <end position="480"/>
    </location>
</feature>
<feature type="compositionally biased region" description="Basic and acidic residues" evidence="3">
    <location>
        <begin position="669"/>
        <end position="679"/>
    </location>
</feature>
<feature type="region of interest" description="Disordered" evidence="3">
    <location>
        <begin position="454"/>
        <end position="527"/>
    </location>
</feature>
<feature type="domain" description="DNA mismatch repair protein S5" evidence="4">
    <location>
        <begin position="220"/>
        <end position="348"/>
    </location>
</feature>
<dbReference type="InterPro" id="IPR014762">
    <property type="entry name" value="DNA_mismatch_repair_CS"/>
</dbReference>
<dbReference type="Pfam" id="PF01119">
    <property type="entry name" value="DNA_mis_repair"/>
    <property type="match status" value="1"/>
</dbReference>
<protein>
    <recommendedName>
        <fullName evidence="4">DNA mismatch repair protein S5 domain-containing protein</fullName>
    </recommendedName>
</protein>
<feature type="region of interest" description="Disordered" evidence="3">
    <location>
        <begin position="762"/>
        <end position="783"/>
    </location>
</feature>
<dbReference type="GO" id="GO:0016887">
    <property type="term" value="F:ATP hydrolysis activity"/>
    <property type="evidence" value="ECO:0007669"/>
    <property type="project" value="InterPro"/>
</dbReference>
<feature type="region of interest" description="Disordered" evidence="3">
    <location>
        <begin position="983"/>
        <end position="1033"/>
    </location>
</feature>
<dbReference type="SMART" id="SM01340">
    <property type="entry name" value="DNA_mis_repair"/>
    <property type="match status" value="1"/>
</dbReference>
<sequence length="1074" mass="119195">MAENPPPTPVPSIAALPPTTARQMGSGQVLVDPSSLVKELIDNALDARAKSIFVDITANTIDSIQIKDDGHGIPAEDRALVCRRYCTSKIRYFYDLKEVGGKWLGFRGEALSSMAEMSGTLAVTTRVEGEPVAVKLNTERDSHPVGTTVKVTQFFEYIPVRRQTATKNAAKCLAKIRRLVQAYALARPAVRFRLHVLKAKNNKGDFIYAPKTNSNIEDAVLKVISKDCALQCDWTALESDGFEVHAFLPKPTANESKIANYGAFISIDSRPVSNSRGTIKQVVAAVKERLRKSSQSLTAAKDPFFCMNIICPPDSYDPNIEPAKDNVMFEDGKVVLDAVDKLLRSYYPEAMETEVEPPIPGQQHAQSDFEDSWNPMPNPVHLEPTAELVGKSKLDQQSKDPRWRSSMYGIDEDDLEHLQEDQPMVIEEEEGRRAADISNPWTVARMNSIIKPKVSTTNGQLPSPVKSSGDVTMQPSSPSVAKTPLRKAQPEPLTPQTSSRPSPASLLDNELGNSLEPFSRFDPEDETLNVSRDKYTVTGYAGFQSGLPLSEQTGAEQANNFPGAKQPRGGQFPIQVTSAAPRGRQRKPTQNDEVEGPDDTWFGQPMRGSQPSQPTRRQKRRGEQGPLLFASNMTSSPRRPILATAKRISDGQLYSEDNTDIRSFFGQRENGRTDSDGRPTKGPSFTPINAQPTAASPISQNVQDPFRPLTIRERPTSQPIFSRVSPVGPRETRNESRIHAEDATSARRRNNGEQFDVYDEDRFQSPMPRPSSAGSERPPLMPIRSNGVRTALDLYSNDKPTHNSRDMTAYFKAYQDRENAPANGSTSSIHRHEPRVAPPHELTSKTRRQRRRTTDGVQRTKSSKLPLERIPHSYHIQDIVLTIHSSVTCIIQSSRKLDMRCNSLDYNYSAEDAFDAFTEPVSERKIVAWVTELDTTLNECFEQVPCADVRSVLHEAIQRGLDARKVNEDMEIVQAPAQTLGVVQDSGDNDRRVAEPNRRVATPPDKPDLAEAVTNESGTTHSTSLKAEDEGMSDFDMSQFVDFDIDAVENDAGPSKNARKEFGEDVEDDMLLDL</sequence>
<evidence type="ECO:0000259" key="4">
    <source>
        <dbReference type="SMART" id="SM01340"/>
    </source>
</evidence>
<organism evidence="5 6">
    <name type="scientific">Phaeosphaeria nodorum (strain SN15 / ATCC MYA-4574 / FGSC 10173)</name>
    <name type="common">Glume blotch fungus</name>
    <name type="synonym">Parastagonospora nodorum</name>
    <dbReference type="NCBI Taxonomy" id="321614"/>
    <lineage>
        <taxon>Eukaryota</taxon>
        <taxon>Fungi</taxon>
        <taxon>Dikarya</taxon>
        <taxon>Ascomycota</taxon>
        <taxon>Pezizomycotina</taxon>
        <taxon>Dothideomycetes</taxon>
        <taxon>Pleosporomycetidae</taxon>
        <taxon>Pleosporales</taxon>
        <taxon>Pleosporineae</taxon>
        <taxon>Phaeosphaeriaceae</taxon>
        <taxon>Parastagonospora</taxon>
    </lineage>
</organism>
<dbReference type="AlphaFoldDB" id="A0A7U2F4F0"/>
<dbReference type="InterPro" id="IPR014721">
    <property type="entry name" value="Ribsml_uS5_D2-typ_fold_subgr"/>
</dbReference>
<name>A0A7U2F4F0_PHANO</name>
<dbReference type="GO" id="GO:0140664">
    <property type="term" value="F:ATP-dependent DNA damage sensor activity"/>
    <property type="evidence" value="ECO:0007669"/>
    <property type="project" value="InterPro"/>
</dbReference>
<feature type="region of interest" description="Disordered" evidence="3">
    <location>
        <begin position="659"/>
        <end position="684"/>
    </location>
</feature>
<dbReference type="OrthoDB" id="10263226at2759"/>
<dbReference type="CDD" id="cd03485">
    <property type="entry name" value="MutL_Trans_hPMS_1_like"/>
    <property type="match status" value="1"/>
</dbReference>
<dbReference type="NCBIfam" id="TIGR00585">
    <property type="entry name" value="mutl"/>
    <property type="match status" value="1"/>
</dbReference>
<dbReference type="Proteomes" id="UP000663193">
    <property type="component" value="Chromosome 8"/>
</dbReference>
<dbReference type="PANTHER" id="PTHR10073">
    <property type="entry name" value="DNA MISMATCH REPAIR PROTEIN MLH, PMS, MUTL"/>
    <property type="match status" value="1"/>
</dbReference>
<feature type="compositionally biased region" description="Acidic residues" evidence="3">
    <location>
        <begin position="1064"/>
        <end position="1074"/>
    </location>
</feature>
<dbReference type="InterPro" id="IPR020568">
    <property type="entry name" value="Ribosomal_Su5_D2-typ_SF"/>
</dbReference>
<reference evidence="6" key="1">
    <citation type="journal article" date="2021" name="BMC Genomics">
        <title>Chromosome-level genome assembly and manually-curated proteome of model necrotroph Parastagonospora nodorum Sn15 reveals a genome-wide trove of candidate effector homologs, and redundancy of virulence-related functions within an accessory chromosome.</title>
        <authorList>
            <person name="Bertazzoni S."/>
            <person name="Jones D.A.B."/>
            <person name="Phan H.T."/>
            <person name="Tan K.-C."/>
            <person name="Hane J.K."/>
        </authorList>
    </citation>
    <scope>NUCLEOTIDE SEQUENCE [LARGE SCALE GENOMIC DNA]</scope>
    <source>
        <strain evidence="6">SN15 / ATCC MYA-4574 / FGSC 10173)</strain>
    </source>
</reference>
<dbReference type="InterPro" id="IPR002099">
    <property type="entry name" value="MutL/Mlh/PMS"/>
</dbReference>
<dbReference type="OMA" id="CALQCDW"/>
<dbReference type="InterPro" id="IPR036890">
    <property type="entry name" value="HATPase_C_sf"/>
</dbReference>
<dbReference type="PANTHER" id="PTHR10073:SF41">
    <property type="entry name" value="MISMATCH REPAIR PROTEIN, PUTATIVE (AFU_ORTHOLOGUE AFUA_8G05820)-RELATED"/>
    <property type="match status" value="1"/>
</dbReference>
<dbReference type="SUPFAM" id="SSF54211">
    <property type="entry name" value="Ribosomal protein S5 domain 2-like"/>
    <property type="match status" value="1"/>
</dbReference>
<accession>A0A7U2F4F0</accession>
<evidence type="ECO:0000256" key="3">
    <source>
        <dbReference type="SAM" id="MobiDB-lite"/>
    </source>
</evidence>
<feature type="region of interest" description="Disordered" evidence="3">
    <location>
        <begin position="554"/>
        <end position="639"/>
    </location>
</feature>
<dbReference type="GO" id="GO:0032300">
    <property type="term" value="C:mismatch repair complex"/>
    <property type="evidence" value="ECO:0007669"/>
    <property type="project" value="InterPro"/>
</dbReference>
<dbReference type="Pfam" id="PF13589">
    <property type="entry name" value="HATPase_c_3"/>
    <property type="match status" value="1"/>
</dbReference>
<feature type="compositionally biased region" description="Basic and acidic residues" evidence="3">
    <location>
        <begin position="988"/>
        <end position="998"/>
    </location>
</feature>
<dbReference type="GO" id="GO:0006298">
    <property type="term" value="P:mismatch repair"/>
    <property type="evidence" value="ECO:0007669"/>
    <property type="project" value="InterPro"/>
</dbReference>